<organism evidence="2 3">
    <name type="scientific">Goodea atripinnis</name>
    <dbReference type="NCBI Taxonomy" id="208336"/>
    <lineage>
        <taxon>Eukaryota</taxon>
        <taxon>Metazoa</taxon>
        <taxon>Chordata</taxon>
        <taxon>Craniata</taxon>
        <taxon>Vertebrata</taxon>
        <taxon>Euteleostomi</taxon>
        <taxon>Actinopterygii</taxon>
        <taxon>Neopterygii</taxon>
        <taxon>Teleostei</taxon>
        <taxon>Neoteleostei</taxon>
        <taxon>Acanthomorphata</taxon>
        <taxon>Ovalentaria</taxon>
        <taxon>Atherinomorphae</taxon>
        <taxon>Cyprinodontiformes</taxon>
        <taxon>Goodeidae</taxon>
        <taxon>Goodea</taxon>
    </lineage>
</organism>
<reference evidence="2 3" key="1">
    <citation type="submission" date="2021-06" db="EMBL/GenBank/DDBJ databases">
        <authorList>
            <person name="Palmer J.M."/>
        </authorList>
    </citation>
    <scope>NUCLEOTIDE SEQUENCE [LARGE SCALE GENOMIC DNA]</scope>
    <source>
        <strain evidence="2 3">GA_2019</strain>
        <tissue evidence="2">Muscle</tissue>
    </source>
</reference>
<feature type="region of interest" description="Disordered" evidence="1">
    <location>
        <begin position="27"/>
        <end position="56"/>
    </location>
</feature>
<evidence type="ECO:0000256" key="1">
    <source>
        <dbReference type="SAM" id="MobiDB-lite"/>
    </source>
</evidence>
<dbReference type="Proteomes" id="UP001476798">
    <property type="component" value="Unassembled WGS sequence"/>
</dbReference>
<name>A0ABV0N050_9TELE</name>
<proteinExistence type="predicted"/>
<evidence type="ECO:0000313" key="2">
    <source>
        <dbReference type="EMBL" id="MEQ2164038.1"/>
    </source>
</evidence>
<dbReference type="EMBL" id="JAHRIO010020077">
    <property type="protein sequence ID" value="MEQ2164038.1"/>
    <property type="molecule type" value="Genomic_DNA"/>
</dbReference>
<sequence>MAVRNFLSLVTASRYFPAMDWRDPLPAESARRSDEEAASLRSKKGEGAHRDPDKHYTTGECSLLMRKCAGNAFDCGLHEMNMQRCSSVAKWHHEVESNRHQFCLFFYFRLLHRACLGQMSPAA</sequence>
<protein>
    <submittedName>
        <fullName evidence="2">Uncharacterized protein</fullName>
    </submittedName>
</protein>
<feature type="compositionally biased region" description="Basic and acidic residues" evidence="1">
    <location>
        <begin position="43"/>
        <end position="56"/>
    </location>
</feature>
<evidence type="ECO:0000313" key="3">
    <source>
        <dbReference type="Proteomes" id="UP001476798"/>
    </source>
</evidence>
<comment type="caution">
    <text evidence="2">The sequence shown here is derived from an EMBL/GenBank/DDBJ whole genome shotgun (WGS) entry which is preliminary data.</text>
</comment>
<gene>
    <name evidence="2" type="ORF">GOODEAATRI_002426</name>
</gene>
<keyword evidence="3" id="KW-1185">Reference proteome</keyword>
<accession>A0ABV0N050</accession>